<dbReference type="AlphaFoldDB" id="A0A243B1R9"/>
<accession>A0A243B1R9</accession>
<proteinExistence type="predicted"/>
<dbReference type="GO" id="GO:0030416">
    <property type="term" value="P:methylamine metabolic process"/>
    <property type="evidence" value="ECO:0007669"/>
    <property type="project" value="InterPro"/>
</dbReference>
<evidence type="ECO:0000256" key="4">
    <source>
        <dbReference type="ARBA" id="ARBA00023136"/>
    </source>
</evidence>
<evidence type="ECO:0000313" key="8">
    <source>
        <dbReference type="Proteomes" id="UP000195089"/>
    </source>
</evidence>
<dbReference type="InterPro" id="IPR009908">
    <property type="entry name" value="Methylamine_util_MauE"/>
</dbReference>
<evidence type="ECO:0000256" key="5">
    <source>
        <dbReference type="SAM" id="Phobius"/>
    </source>
</evidence>
<evidence type="ECO:0000259" key="6">
    <source>
        <dbReference type="Pfam" id="PF07291"/>
    </source>
</evidence>
<feature type="transmembrane region" description="Helical" evidence="5">
    <location>
        <begin position="123"/>
        <end position="143"/>
    </location>
</feature>
<reference evidence="7 8" key="1">
    <citation type="submission" date="2016-10" db="EMBL/GenBank/DDBJ databases">
        <title>Comparative genomics of Bacillus thuringiensis reveals a path to pathogens against multiple invertebrate hosts.</title>
        <authorList>
            <person name="Zheng J."/>
            <person name="Gao Q."/>
            <person name="Liu H."/>
            <person name="Peng D."/>
            <person name="Ruan L."/>
            <person name="Sun M."/>
        </authorList>
    </citation>
    <scope>NUCLEOTIDE SEQUENCE [LARGE SCALE GENOMIC DNA]</scope>
    <source>
        <strain evidence="7">BGSC 4BX1</strain>
    </source>
</reference>
<feature type="transmembrane region" description="Helical" evidence="5">
    <location>
        <begin position="149"/>
        <end position="166"/>
    </location>
</feature>
<dbReference type="UniPathway" id="UPA00895"/>
<evidence type="ECO:0000256" key="3">
    <source>
        <dbReference type="ARBA" id="ARBA00022989"/>
    </source>
</evidence>
<evidence type="ECO:0000313" key="7">
    <source>
        <dbReference type="EMBL" id="OTY36303.1"/>
    </source>
</evidence>
<keyword evidence="3 5" id="KW-1133">Transmembrane helix</keyword>
<comment type="caution">
    <text evidence="7">The sequence shown here is derived from an EMBL/GenBank/DDBJ whole genome shotgun (WGS) entry which is preliminary data.</text>
</comment>
<evidence type="ECO:0000256" key="1">
    <source>
        <dbReference type="ARBA" id="ARBA00004141"/>
    </source>
</evidence>
<dbReference type="Proteomes" id="UP000195089">
    <property type="component" value="Unassembled WGS sequence"/>
</dbReference>
<dbReference type="GO" id="GO:0016020">
    <property type="term" value="C:membrane"/>
    <property type="evidence" value="ECO:0007669"/>
    <property type="project" value="UniProtKB-SubCell"/>
</dbReference>
<sequence length="183" mass="21360">MKRMLEILTIIYLFYGYLFLFSSIHKFKDMEKHYNAVILYEIIPKQFTRVFIWLETVFEFFIGISFLLSFATSYVIIGAILLLMIYSIAIVVNITKGRINLDCGCGGLVGTHKLSKNLVFRNILLIFVLVIVFIVQPFSLFAIAFDYKFFLMHSAYLLVILVTFTSKEMFDLKQNIKILTKEE</sequence>
<keyword evidence="4 5" id="KW-0472">Membrane</keyword>
<keyword evidence="2 5" id="KW-0812">Transmembrane</keyword>
<gene>
    <name evidence="7" type="ORF">BK742_24690</name>
</gene>
<dbReference type="EMBL" id="NFDL01000110">
    <property type="protein sequence ID" value="OTY36303.1"/>
    <property type="molecule type" value="Genomic_DNA"/>
</dbReference>
<dbReference type="Pfam" id="PF07291">
    <property type="entry name" value="MauE"/>
    <property type="match status" value="1"/>
</dbReference>
<feature type="domain" description="Methylamine utilisation protein MauE" evidence="6">
    <location>
        <begin position="7"/>
        <end position="133"/>
    </location>
</feature>
<evidence type="ECO:0000256" key="2">
    <source>
        <dbReference type="ARBA" id="ARBA00022692"/>
    </source>
</evidence>
<feature type="transmembrane region" description="Helical" evidence="5">
    <location>
        <begin position="6"/>
        <end position="24"/>
    </location>
</feature>
<comment type="subcellular location">
    <subcellularLocation>
        <location evidence="1">Membrane</location>
        <topology evidence="1">Multi-pass membrane protein</topology>
    </subcellularLocation>
</comment>
<protein>
    <recommendedName>
        <fullName evidence="6">Methylamine utilisation protein MauE domain-containing protein</fullName>
    </recommendedName>
</protein>
<feature type="transmembrane region" description="Helical" evidence="5">
    <location>
        <begin position="74"/>
        <end position="92"/>
    </location>
</feature>
<organism evidence="7 8">
    <name type="scientific">Bacillus thuringiensis serovar pingluonsis</name>
    <dbReference type="NCBI Taxonomy" id="180881"/>
    <lineage>
        <taxon>Bacteria</taxon>
        <taxon>Bacillati</taxon>
        <taxon>Bacillota</taxon>
        <taxon>Bacilli</taxon>
        <taxon>Bacillales</taxon>
        <taxon>Bacillaceae</taxon>
        <taxon>Bacillus</taxon>
        <taxon>Bacillus cereus group</taxon>
    </lineage>
</organism>
<name>A0A243B1R9_BACTU</name>